<dbReference type="Pfam" id="PF20431">
    <property type="entry name" value="E_motif"/>
    <property type="match status" value="1"/>
</dbReference>
<name>A0A9E7JGG2_9LILI</name>
<dbReference type="InterPro" id="IPR046960">
    <property type="entry name" value="PPR_At4g14850-like_plant"/>
</dbReference>
<dbReference type="Pfam" id="PF13041">
    <property type="entry name" value="PPR_2"/>
    <property type="match status" value="3"/>
</dbReference>
<dbReference type="OrthoDB" id="185373at2759"/>
<feature type="repeat" description="PPR" evidence="2">
    <location>
        <begin position="102"/>
        <end position="136"/>
    </location>
</feature>
<evidence type="ECO:0000259" key="3">
    <source>
        <dbReference type="Pfam" id="PF14432"/>
    </source>
</evidence>
<dbReference type="GO" id="GO:0009451">
    <property type="term" value="P:RNA modification"/>
    <property type="evidence" value="ECO:0007669"/>
    <property type="project" value="InterPro"/>
</dbReference>
<dbReference type="Gene3D" id="1.25.40.10">
    <property type="entry name" value="Tetratricopeptide repeat domain"/>
    <property type="match status" value="4"/>
</dbReference>
<gene>
    <name evidence="4" type="ORF">MUK42_05049</name>
</gene>
<dbReference type="PANTHER" id="PTHR24015:SF2015">
    <property type="entry name" value="DYW DOMAIN-CONTAINING PROTEIN"/>
    <property type="match status" value="1"/>
</dbReference>
<dbReference type="AlphaFoldDB" id="A0A9E7JGG2"/>
<dbReference type="Pfam" id="PF01535">
    <property type="entry name" value="PPR"/>
    <property type="match status" value="3"/>
</dbReference>
<feature type="domain" description="DYW" evidence="3">
    <location>
        <begin position="622"/>
        <end position="713"/>
    </location>
</feature>
<dbReference type="FunFam" id="1.25.40.10:FF:001093">
    <property type="entry name" value="Pentatricopeptide repeat-containing protein At2g34400"/>
    <property type="match status" value="1"/>
</dbReference>
<dbReference type="FunFam" id="1.25.40.10:FF:000344">
    <property type="entry name" value="Pentatricopeptide repeat-containing protein"/>
    <property type="match status" value="1"/>
</dbReference>
<evidence type="ECO:0000256" key="1">
    <source>
        <dbReference type="ARBA" id="ARBA00022737"/>
    </source>
</evidence>
<evidence type="ECO:0000313" key="4">
    <source>
        <dbReference type="EMBL" id="URD79981.1"/>
    </source>
</evidence>
<dbReference type="GO" id="GO:0008270">
    <property type="term" value="F:zinc ion binding"/>
    <property type="evidence" value="ECO:0007669"/>
    <property type="project" value="InterPro"/>
</dbReference>
<keyword evidence="1" id="KW-0677">Repeat</keyword>
<feature type="repeat" description="PPR" evidence="2">
    <location>
        <begin position="304"/>
        <end position="338"/>
    </location>
</feature>
<reference evidence="4" key="1">
    <citation type="submission" date="2022-05" db="EMBL/GenBank/DDBJ databases">
        <title>The Musa troglodytarum L. genome provides insights into the mechanism of non-climacteric behaviour and enrichment of carotenoids.</title>
        <authorList>
            <person name="Wang J."/>
        </authorList>
    </citation>
    <scope>NUCLEOTIDE SEQUENCE</scope>
    <source>
        <tissue evidence="4">Leaf</tissue>
    </source>
</reference>
<proteinExistence type="predicted"/>
<protein>
    <submittedName>
        <fullName evidence="4">PPR repeat</fullName>
    </submittedName>
</protein>
<sequence length="713" mass="77120">MPLRHHLHRPTAISPSSVLLLRRTFSLLHAFADPYSLSAALRACSAASLLRPGQQAHALALTSSLASNPLVAARLVDMYSACHRPAAAALVFDSAQPSALSNRVLWSTLIAGLVQNGDARSAMERFRSMRAGAVEPNHFTLPTVLSACASERAIRFGRQVHGCAVRAGFCSSPFVQSSLVSLYSNCADLGSAKRVLESSDSDDPISWNVLIVNCTRGALHTNALTLFAEMHRRGLALDEFTYPPALNSAAYTGASGTGGCIHCQVLLNGFDSHMHVANALVDMYGKLGSLNCAQGVFDRMPKRDVVTWTSLLVGLARQGSHDAALQLYSDMRAHGVDPDEFATAGVLSSCASSTALELGRQVHAASARRGIDTFLSVSNSLITMYARSGSINDACAVFDASPRRDAVTWTALIVGCAQNGRGRDSLRLYDEMLQAGVRPDYVTFIGLLFSCSHAGMVEPGRAHFDSMEKVYGVAPGPEHYACMVDLLGRSGRVEEAAHLLEGMSGKPDATVWKALLAACRAHRNAALAERAAERLFELAPADAVPYVMLSNVYSAAGRWGDVARVRSLMRARGASKEPGRSWMEQDGAVHEFRAGERDHERAAEIFAKVGEMMQRIEEEEEHTADTGFALHDEGEEGKAAELARHSERLAVAWALISVPPGKPIRVYKNLRVCGDCHTTLKLVAKAYERTIVLRDANCFHHMREGLCSCGDYW</sequence>
<dbReference type="Proteomes" id="UP001055439">
    <property type="component" value="Chromosome 10"/>
</dbReference>
<dbReference type="EMBL" id="CP097503">
    <property type="protein sequence ID" value="URD79981.1"/>
    <property type="molecule type" value="Genomic_DNA"/>
</dbReference>
<feature type="repeat" description="PPR" evidence="2">
    <location>
        <begin position="405"/>
        <end position="439"/>
    </location>
</feature>
<dbReference type="PROSITE" id="PS51375">
    <property type="entry name" value="PPR"/>
    <property type="match status" value="4"/>
</dbReference>
<evidence type="ECO:0000313" key="5">
    <source>
        <dbReference type="Proteomes" id="UP001055439"/>
    </source>
</evidence>
<organism evidence="4 5">
    <name type="scientific">Musa troglodytarum</name>
    <name type="common">fe'i banana</name>
    <dbReference type="NCBI Taxonomy" id="320322"/>
    <lineage>
        <taxon>Eukaryota</taxon>
        <taxon>Viridiplantae</taxon>
        <taxon>Streptophyta</taxon>
        <taxon>Embryophyta</taxon>
        <taxon>Tracheophyta</taxon>
        <taxon>Spermatophyta</taxon>
        <taxon>Magnoliopsida</taxon>
        <taxon>Liliopsida</taxon>
        <taxon>Zingiberales</taxon>
        <taxon>Musaceae</taxon>
        <taxon>Musa</taxon>
    </lineage>
</organism>
<accession>A0A9E7JGG2</accession>
<dbReference type="InterPro" id="IPR046848">
    <property type="entry name" value="E_motif"/>
</dbReference>
<dbReference type="PANTHER" id="PTHR24015">
    <property type="entry name" value="OS07G0578800 PROTEIN-RELATED"/>
    <property type="match status" value="1"/>
</dbReference>
<dbReference type="Pfam" id="PF14432">
    <property type="entry name" value="DYW_deaminase"/>
    <property type="match status" value="1"/>
</dbReference>
<dbReference type="NCBIfam" id="TIGR00756">
    <property type="entry name" value="PPR"/>
    <property type="match status" value="3"/>
</dbReference>
<keyword evidence="5" id="KW-1185">Reference proteome</keyword>
<dbReference type="InterPro" id="IPR032867">
    <property type="entry name" value="DYW_dom"/>
</dbReference>
<dbReference type="InterPro" id="IPR002885">
    <property type="entry name" value="PPR_rpt"/>
</dbReference>
<dbReference type="InterPro" id="IPR011990">
    <property type="entry name" value="TPR-like_helical_dom_sf"/>
</dbReference>
<dbReference type="GO" id="GO:0003723">
    <property type="term" value="F:RNA binding"/>
    <property type="evidence" value="ECO:0007669"/>
    <property type="project" value="InterPro"/>
</dbReference>
<feature type="repeat" description="PPR" evidence="2">
    <location>
        <begin position="203"/>
        <end position="237"/>
    </location>
</feature>
<evidence type="ECO:0000256" key="2">
    <source>
        <dbReference type="PROSITE-ProRule" id="PRU00708"/>
    </source>
</evidence>
<dbReference type="SUPFAM" id="SSF48452">
    <property type="entry name" value="TPR-like"/>
    <property type="match status" value="1"/>
</dbReference>